<dbReference type="Proteomes" id="UP000659438">
    <property type="component" value="Unassembled WGS sequence"/>
</dbReference>
<name>A0A923FK25_9PSED</name>
<comment type="caution">
    <text evidence="1">The sequence shown here is derived from an EMBL/GenBank/DDBJ whole genome shotgun (WGS) entry which is preliminary data.</text>
</comment>
<organism evidence="1">
    <name type="scientific">Pseudomonas marvdashtae</name>
    <dbReference type="NCBI Taxonomy" id="2745500"/>
    <lineage>
        <taxon>Bacteria</taxon>
        <taxon>Pseudomonadati</taxon>
        <taxon>Pseudomonadota</taxon>
        <taxon>Gammaproteobacteria</taxon>
        <taxon>Pseudomonadales</taxon>
        <taxon>Pseudomonadaceae</taxon>
        <taxon>Pseudomonas</taxon>
    </lineage>
</organism>
<dbReference type="AlphaFoldDB" id="A0A923FK25"/>
<protein>
    <submittedName>
        <fullName evidence="1">Uncharacterized protein</fullName>
    </submittedName>
</protein>
<proteinExistence type="predicted"/>
<reference evidence="1" key="2">
    <citation type="submission" date="2020-07" db="EMBL/GenBank/DDBJ databases">
        <authorList>
            <person name="Lood C."/>
            <person name="Girard L."/>
        </authorList>
    </citation>
    <scope>NUCLEOTIDE SEQUENCE</scope>
    <source>
        <strain evidence="1">SWRI102</strain>
    </source>
</reference>
<dbReference type="EMBL" id="JABWQX020000001">
    <property type="protein sequence ID" value="MBV4551710.1"/>
    <property type="molecule type" value="Genomic_DNA"/>
</dbReference>
<sequence>MQASVDSINAEIFEVLRDAKVLARRYYRLTGKPLGITGEVAEYEAATKLGLDLHCARKAGYDATEIRNGCPVHIQIKGRCVVNPARIVGRLGSIDLAQPFDAVLLVLLDSDFNAFAMYEASRYAVVAALTKPGSRARNERGSLGIRQFMAISSQRWLRQ</sequence>
<keyword evidence="3" id="KW-1185">Reference proteome</keyword>
<dbReference type="EMBL" id="JABWQX010000001">
    <property type="protein sequence ID" value="MBC3394255.1"/>
    <property type="molecule type" value="Genomic_DNA"/>
</dbReference>
<evidence type="ECO:0000313" key="2">
    <source>
        <dbReference type="EMBL" id="MBV4551710.1"/>
    </source>
</evidence>
<gene>
    <name evidence="2" type="ORF">HU742_011240</name>
    <name evidence="1" type="ORF">HU742_03495</name>
</gene>
<evidence type="ECO:0000313" key="1">
    <source>
        <dbReference type="EMBL" id="MBC3394255.1"/>
    </source>
</evidence>
<reference evidence="1 3" key="1">
    <citation type="journal article" date="2020" name="Microorganisms">
        <title>Reliable Identification of Environmental Pseudomonas Isolates Using the rpoD Gene.</title>
        <authorList>
            <consortium name="The Broad Institute Genome Sequencing Platform"/>
            <person name="Girard L."/>
            <person name="Lood C."/>
            <person name="Rokni-Zadeh H."/>
            <person name="van Noort V."/>
            <person name="Lavigne R."/>
            <person name="De Mot R."/>
        </authorList>
    </citation>
    <scope>NUCLEOTIDE SEQUENCE</scope>
    <source>
        <strain evidence="1 3">SWRI102</strain>
    </source>
</reference>
<accession>A0A923FK25</accession>
<evidence type="ECO:0000313" key="3">
    <source>
        <dbReference type="Proteomes" id="UP000659438"/>
    </source>
</evidence>
<reference evidence="2" key="3">
    <citation type="submission" date="2021-06" db="EMBL/GenBank/DDBJ databases">
        <title>Updating the genus Pseudomonas: Description of 43 new species and partition of the Pseudomonas putida group.</title>
        <authorList>
            <person name="Girard L."/>
            <person name="Lood C."/>
            <person name="Vandamme P."/>
            <person name="Rokni-Zadeh H."/>
            <person name="Van Noort V."/>
            <person name="Hofte M."/>
            <person name="Lavigne R."/>
            <person name="De Mot R."/>
        </authorList>
    </citation>
    <scope>NUCLEOTIDE SEQUENCE</scope>
    <source>
        <strain evidence="2">SWRI102</strain>
    </source>
</reference>